<dbReference type="InterPro" id="IPR029033">
    <property type="entry name" value="His_PPase_superfam"/>
</dbReference>
<keyword evidence="2" id="KW-1185">Reference proteome</keyword>
<dbReference type="RefSeq" id="WP_109037146.1">
    <property type="nucleotide sequence ID" value="NZ_CP029210.1"/>
</dbReference>
<evidence type="ECO:0000313" key="1">
    <source>
        <dbReference type="EMBL" id="AWI54150.1"/>
    </source>
</evidence>
<dbReference type="AlphaFoldDB" id="A0A2U8FT05"/>
<protein>
    <submittedName>
        <fullName evidence="1">Fructose-2,6-bisphosphatase</fullName>
    </submittedName>
</protein>
<dbReference type="OrthoDB" id="5296884at2"/>
<dbReference type="Gene3D" id="3.40.50.1240">
    <property type="entry name" value="Phosphoglycerate mutase-like"/>
    <property type="match status" value="1"/>
</dbReference>
<evidence type="ECO:0000313" key="2">
    <source>
        <dbReference type="Proteomes" id="UP000244892"/>
    </source>
</evidence>
<dbReference type="SUPFAM" id="SSF53254">
    <property type="entry name" value="Phosphoglycerate mutase-like"/>
    <property type="match status" value="1"/>
</dbReference>
<dbReference type="Pfam" id="PF00300">
    <property type="entry name" value="His_Phos_1"/>
    <property type="match status" value="1"/>
</dbReference>
<reference evidence="1 2" key="1">
    <citation type="submission" date="2018-05" db="EMBL/GenBank/DDBJ databases">
        <title>complete genome sequence of Aquabacterium olei NBRC 110486.</title>
        <authorList>
            <person name="Tang B."/>
            <person name="Chang J."/>
            <person name="Zhang L."/>
            <person name="Yang H."/>
        </authorList>
    </citation>
    <scope>NUCLEOTIDE SEQUENCE [LARGE SCALE GENOMIC DNA]</scope>
    <source>
        <strain evidence="1 2">NBRC 110486</strain>
    </source>
</reference>
<accession>A0A2U8FT05</accession>
<gene>
    <name evidence="1" type="ORF">DEH84_12525</name>
</gene>
<organism evidence="1 2">
    <name type="scientific">Aquabacterium olei</name>
    <dbReference type="NCBI Taxonomy" id="1296669"/>
    <lineage>
        <taxon>Bacteria</taxon>
        <taxon>Pseudomonadati</taxon>
        <taxon>Pseudomonadota</taxon>
        <taxon>Betaproteobacteria</taxon>
        <taxon>Burkholderiales</taxon>
        <taxon>Aquabacterium</taxon>
    </lineage>
</organism>
<dbReference type="KEGG" id="aon:DEH84_12525"/>
<dbReference type="InterPro" id="IPR013078">
    <property type="entry name" value="His_Pase_superF_clade-1"/>
</dbReference>
<proteinExistence type="predicted"/>
<sequence length="211" mass="23035">MTPPLHAWVVAWRHPRPQGAEGRCIGHTDLPVDRRKARRLAHRIRQAARRHGWPRVVYTSSLRRCAAVGRVLRAWGWRHVVDDALIEASFGTWDGQPWSAIPWAEVDAWCADFTDHAPGGGEALRAVLTRVAQWPAAPLPVEAVASTAPRLVVAHAGWMLARRWQLEQPQAPVQAAQWPRAPRYGACWSLGAGASAAGTTASVVSLAASSP</sequence>
<name>A0A2U8FT05_9BURK</name>
<dbReference type="EMBL" id="CP029210">
    <property type="protein sequence ID" value="AWI54150.1"/>
    <property type="molecule type" value="Genomic_DNA"/>
</dbReference>
<dbReference type="Proteomes" id="UP000244892">
    <property type="component" value="Chromosome"/>
</dbReference>